<protein>
    <submittedName>
        <fullName evidence="1">Uncharacterized protein</fullName>
    </submittedName>
</protein>
<reference evidence="1" key="2">
    <citation type="submission" date="2020-09" db="EMBL/GenBank/DDBJ databases">
        <authorList>
            <person name="Sun Q."/>
            <person name="Zhou Y."/>
        </authorList>
    </citation>
    <scope>NUCLEOTIDE SEQUENCE</scope>
    <source>
        <strain evidence="1">CGMCC 4.7272</strain>
    </source>
</reference>
<accession>A0A917P386</accession>
<dbReference type="Proteomes" id="UP000625682">
    <property type="component" value="Unassembled WGS sequence"/>
</dbReference>
<comment type="caution">
    <text evidence="1">The sequence shown here is derived from an EMBL/GenBank/DDBJ whole genome shotgun (WGS) entry which is preliminary data.</text>
</comment>
<reference evidence="1" key="1">
    <citation type="journal article" date="2014" name="Int. J. Syst. Evol. Microbiol.">
        <title>Complete genome sequence of Corynebacterium casei LMG S-19264T (=DSM 44701T), isolated from a smear-ripened cheese.</title>
        <authorList>
            <consortium name="US DOE Joint Genome Institute (JGI-PGF)"/>
            <person name="Walter F."/>
            <person name="Albersmeier A."/>
            <person name="Kalinowski J."/>
            <person name="Ruckert C."/>
        </authorList>
    </citation>
    <scope>NUCLEOTIDE SEQUENCE</scope>
    <source>
        <strain evidence="1">CGMCC 4.7272</strain>
    </source>
</reference>
<name>A0A917P386_9ACTN</name>
<evidence type="ECO:0000313" key="1">
    <source>
        <dbReference type="EMBL" id="GGJ59590.1"/>
    </source>
</evidence>
<dbReference type="EMBL" id="BMMU01000030">
    <property type="protein sequence ID" value="GGJ59590.1"/>
    <property type="molecule type" value="Genomic_DNA"/>
</dbReference>
<evidence type="ECO:0000313" key="2">
    <source>
        <dbReference type="Proteomes" id="UP000625682"/>
    </source>
</evidence>
<sequence>MPALQADAICRGVQAPSAACFLTCVSVTPKQLQTYTRVTSRRGPKVVPYRDQDVRLAGEANLTLPGSQGPEKWCGARIVCDPRPTTRAGKRRNSW</sequence>
<dbReference type="AlphaFoldDB" id="A0A917P386"/>
<gene>
    <name evidence="1" type="ORF">GCM10012282_66200</name>
</gene>
<keyword evidence="2" id="KW-1185">Reference proteome</keyword>
<proteinExistence type="predicted"/>
<organism evidence="1 2">
    <name type="scientific">Streptomyces lacrimifluminis</name>
    <dbReference type="NCBI Taxonomy" id="1500077"/>
    <lineage>
        <taxon>Bacteria</taxon>
        <taxon>Bacillati</taxon>
        <taxon>Actinomycetota</taxon>
        <taxon>Actinomycetes</taxon>
        <taxon>Kitasatosporales</taxon>
        <taxon>Streptomycetaceae</taxon>
        <taxon>Streptomyces</taxon>
    </lineage>
</organism>